<sequence>MRNVLKAETLERKFPLLSVENGCIVSKDADLTVAFEVELPELYTVTAEEYEAMHSTWIKAARVLPEHSIVCKQDWFTKESYRPQNGGEEQSFLSRSYERHFNERPYLNHRCYLYLTKT</sequence>
<evidence type="ECO:0000313" key="3">
    <source>
        <dbReference type="Proteomes" id="UP000036166"/>
    </source>
</evidence>
<accession>A0A0J6C7E1</accession>
<proteinExistence type="predicted"/>
<dbReference type="AlphaFoldDB" id="A0A0J6C7E1"/>
<dbReference type="Proteomes" id="UP000036166">
    <property type="component" value="Unassembled WGS sequence"/>
</dbReference>
<dbReference type="InterPro" id="IPR053155">
    <property type="entry name" value="F-pilin_assembly_TraC"/>
</dbReference>
<evidence type="ECO:0000259" key="1">
    <source>
        <dbReference type="Pfam" id="PF12991"/>
    </source>
</evidence>
<name>A0A0J6C7E1_9BACT</name>
<reference evidence="2 3" key="1">
    <citation type="submission" date="2015-06" db="EMBL/GenBank/DDBJ databases">
        <title>Draft Genome Sequence of Parabacteroides goldsteinii with Putative Novel Metallo-Beta-Lactamases Isolated from a Blood Culture from a Human Patient.</title>
        <authorList>
            <person name="Krogh T.J."/>
            <person name="Agergaard C.N."/>
            <person name="Moller-Jensen J."/>
            <person name="Justesen U.S."/>
        </authorList>
    </citation>
    <scope>NUCLEOTIDE SEQUENCE [LARGE SCALE GENOMIC DNA]</scope>
    <source>
        <strain evidence="2 3">910340</strain>
    </source>
</reference>
<dbReference type="RefSeq" id="WP_048316697.1">
    <property type="nucleotide sequence ID" value="NZ_LFJV01000067.1"/>
</dbReference>
<dbReference type="Pfam" id="PF12991">
    <property type="entry name" value="DUF3875"/>
    <property type="match status" value="1"/>
</dbReference>
<gene>
    <name evidence="2" type="ORF">ACM15_18275</name>
</gene>
<protein>
    <recommendedName>
        <fullName evidence="1">TraG N-terminal Bacteroidetes domain-containing protein</fullName>
    </recommendedName>
</protein>
<feature type="domain" description="TraG N-terminal Bacteroidetes" evidence="1">
    <location>
        <begin position="3"/>
        <end position="55"/>
    </location>
</feature>
<feature type="non-terminal residue" evidence="2">
    <location>
        <position position="118"/>
    </location>
</feature>
<dbReference type="InterPro" id="IPR024451">
    <property type="entry name" value="TraG_N_Bacteroidetes"/>
</dbReference>
<dbReference type="PANTHER" id="PTHR38467:SF1">
    <property type="entry name" value="CONJUGATIVE TRANSFER: ASSEMBLY"/>
    <property type="match status" value="1"/>
</dbReference>
<evidence type="ECO:0000313" key="2">
    <source>
        <dbReference type="EMBL" id="KMM32226.1"/>
    </source>
</evidence>
<dbReference type="EMBL" id="LFJV01000067">
    <property type="protein sequence ID" value="KMM32226.1"/>
    <property type="molecule type" value="Genomic_DNA"/>
</dbReference>
<organism evidence="2 3">
    <name type="scientific">Parabacteroides goldsteinii</name>
    <dbReference type="NCBI Taxonomy" id="328812"/>
    <lineage>
        <taxon>Bacteria</taxon>
        <taxon>Pseudomonadati</taxon>
        <taxon>Bacteroidota</taxon>
        <taxon>Bacteroidia</taxon>
        <taxon>Bacteroidales</taxon>
        <taxon>Tannerellaceae</taxon>
        <taxon>Parabacteroides</taxon>
    </lineage>
</organism>
<dbReference type="PANTHER" id="PTHR38467">
    <property type="match status" value="1"/>
</dbReference>
<comment type="caution">
    <text evidence="2">The sequence shown here is derived from an EMBL/GenBank/DDBJ whole genome shotgun (WGS) entry which is preliminary data.</text>
</comment>